<evidence type="ECO:0000313" key="1">
    <source>
        <dbReference type="EMBL" id="NML56791.1"/>
    </source>
</evidence>
<dbReference type="AlphaFoldDB" id="A0A7Y0A576"/>
<name>A0A7Y0A576_9FLAO</name>
<comment type="caution">
    <text evidence="1">The sequence shown here is derived from an EMBL/GenBank/DDBJ whole genome shotgun (WGS) entry which is preliminary data.</text>
</comment>
<accession>A0A7Y0A576</accession>
<reference evidence="1 2" key="1">
    <citation type="submission" date="2020-04" db="EMBL/GenBank/DDBJ databases">
        <title>Chryseobacterium sp. RJ-7-14 sp. nov., isolated from Jeju soil.</title>
        <authorList>
            <person name="Dahal R.H."/>
            <person name="Chaudhary D.K."/>
        </authorList>
    </citation>
    <scope>NUCLEOTIDE SEQUENCE [LARGE SCALE GENOMIC DNA]</scope>
    <source>
        <strain evidence="1 2">RJ-7-14</strain>
    </source>
</reference>
<protein>
    <submittedName>
        <fullName evidence="1">Uncharacterized protein</fullName>
    </submittedName>
</protein>
<organism evidence="1 2">
    <name type="scientific">Chryseobacterium cheonjiense</name>
    <dbReference type="NCBI Taxonomy" id="2728845"/>
    <lineage>
        <taxon>Bacteria</taxon>
        <taxon>Pseudomonadati</taxon>
        <taxon>Bacteroidota</taxon>
        <taxon>Flavobacteriia</taxon>
        <taxon>Flavobacteriales</taxon>
        <taxon>Weeksellaceae</taxon>
        <taxon>Chryseobacterium group</taxon>
        <taxon>Chryseobacterium</taxon>
    </lineage>
</organism>
<dbReference type="Proteomes" id="UP000552615">
    <property type="component" value="Unassembled WGS sequence"/>
</dbReference>
<sequence>MKTLFYFFFSLLTIQVSGQIGINTATPKIMLDVVGKPVVPNHYDGIIPPRITGDHLSKKIYSVSKKGALFFVAVPYILAGQVINITEPGIYYFDENLWQPAKGYRSFDFATGIILTPPAVKTFVLKSVTGVPSWSSQSI</sequence>
<dbReference type="RefSeq" id="WP_169230164.1">
    <property type="nucleotide sequence ID" value="NZ_JABBGF010000001.1"/>
</dbReference>
<evidence type="ECO:0000313" key="2">
    <source>
        <dbReference type="Proteomes" id="UP000552615"/>
    </source>
</evidence>
<proteinExistence type="predicted"/>
<gene>
    <name evidence="1" type="ORF">HHL20_05490</name>
</gene>
<keyword evidence="2" id="KW-1185">Reference proteome</keyword>
<dbReference type="EMBL" id="JABBGF010000001">
    <property type="protein sequence ID" value="NML56791.1"/>
    <property type="molecule type" value="Genomic_DNA"/>
</dbReference>